<dbReference type="Proteomes" id="UP000321938">
    <property type="component" value="Unassembled WGS sequence"/>
</dbReference>
<gene>
    <name evidence="3" type="ORF">ES692_05275</name>
</gene>
<dbReference type="AlphaFoldDB" id="A0A5C7BC49"/>
<dbReference type="SMART" id="SM00854">
    <property type="entry name" value="PGA_cap"/>
    <property type="match status" value="1"/>
</dbReference>
<organism evidence="3 4">
    <name type="scientific">Psychroserpens burtonensis</name>
    <dbReference type="NCBI Taxonomy" id="49278"/>
    <lineage>
        <taxon>Bacteria</taxon>
        <taxon>Pseudomonadati</taxon>
        <taxon>Bacteroidota</taxon>
        <taxon>Flavobacteriia</taxon>
        <taxon>Flavobacteriales</taxon>
        <taxon>Flavobacteriaceae</taxon>
        <taxon>Psychroserpens</taxon>
    </lineage>
</organism>
<dbReference type="SUPFAM" id="SSF56300">
    <property type="entry name" value="Metallo-dependent phosphatases"/>
    <property type="match status" value="1"/>
</dbReference>
<evidence type="ECO:0000259" key="2">
    <source>
        <dbReference type="SMART" id="SM00854"/>
    </source>
</evidence>
<dbReference type="OrthoDB" id="9810906at2"/>
<comment type="similarity">
    <text evidence="1">Belongs to the CapA family.</text>
</comment>
<keyword evidence="4" id="KW-1185">Reference proteome</keyword>
<dbReference type="STRING" id="1123037.GCA_000425305_02687"/>
<evidence type="ECO:0000256" key="1">
    <source>
        <dbReference type="ARBA" id="ARBA00005662"/>
    </source>
</evidence>
<dbReference type="CDD" id="cd07381">
    <property type="entry name" value="MPP_CapA"/>
    <property type="match status" value="1"/>
</dbReference>
<dbReference type="InterPro" id="IPR019079">
    <property type="entry name" value="Capsule_synth_CapA"/>
</dbReference>
<dbReference type="InterPro" id="IPR029052">
    <property type="entry name" value="Metallo-depent_PP-like"/>
</dbReference>
<dbReference type="InterPro" id="IPR052169">
    <property type="entry name" value="CW_Biosynth-Accessory"/>
</dbReference>
<dbReference type="PANTHER" id="PTHR33393">
    <property type="entry name" value="POLYGLUTAMINE SYNTHESIS ACCESSORY PROTEIN RV0574C-RELATED"/>
    <property type="match status" value="1"/>
</dbReference>
<sequence length="382" mass="43133">MRILIGGDIKPTERDVDFFTEGKENIIWGDLAHDFKSADFTIANLETPLIEKETPIQKSGAVFGSPKEILNAVKNVNVSFLNLANNHILDHGIEGLNSTTKALNDYEIDFGGAGGSLDSASTPYRQKIKNKVVSILSYSEHEFNVATRSSGGANPLDIIDFVKKIREINKTSDFIILLYHGGKENYRLPTPKQQKLCKFFLEEGVNMVVCQHSHIGGAYEEHADGVVFYGQGNFVFDPWPIKRNWLYKGFLIDIQINENNAFEYKLIPYVHNSLNSNGVGIRKMTSQESETYLNSISSLSKKMSSSPNFVTDEWGKLSASLEDTYLSVLNGNGRLLRKINEKTGFLKTIYNNKRKLVLKNYLTCETHQEILQTILKRKHLEK</sequence>
<protein>
    <submittedName>
        <fullName evidence="3">CapA family protein</fullName>
    </submittedName>
</protein>
<accession>A0A5C7BC49</accession>
<dbReference type="RefSeq" id="WP_028872439.1">
    <property type="nucleotide sequence ID" value="NZ_VOSB01000006.1"/>
</dbReference>
<evidence type="ECO:0000313" key="4">
    <source>
        <dbReference type="Proteomes" id="UP000321938"/>
    </source>
</evidence>
<dbReference type="Gene3D" id="3.60.21.10">
    <property type="match status" value="1"/>
</dbReference>
<name>A0A5C7BC49_9FLAO</name>
<dbReference type="PANTHER" id="PTHR33393:SF12">
    <property type="entry name" value="CAPSULE BIOSYNTHESIS PROTEIN CAPA"/>
    <property type="match status" value="1"/>
</dbReference>
<dbReference type="EMBL" id="VOSB01000006">
    <property type="protein sequence ID" value="TXE18863.1"/>
    <property type="molecule type" value="Genomic_DNA"/>
</dbReference>
<evidence type="ECO:0000313" key="3">
    <source>
        <dbReference type="EMBL" id="TXE18863.1"/>
    </source>
</evidence>
<comment type="caution">
    <text evidence="3">The sequence shown here is derived from an EMBL/GenBank/DDBJ whole genome shotgun (WGS) entry which is preliminary data.</text>
</comment>
<dbReference type="Pfam" id="PF09587">
    <property type="entry name" value="PGA_cap"/>
    <property type="match status" value="1"/>
</dbReference>
<feature type="domain" description="Capsule synthesis protein CapA" evidence="2">
    <location>
        <begin position="2"/>
        <end position="238"/>
    </location>
</feature>
<reference evidence="3 4" key="1">
    <citation type="submission" date="2019-08" db="EMBL/GenBank/DDBJ databases">
        <title>Genome of Psychroserpens burtonensis ACAM 167.</title>
        <authorList>
            <person name="Bowman J.P."/>
        </authorList>
    </citation>
    <scope>NUCLEOTIDE SEQUENCE [LARGE SCALE GENOMIC DNA]</scope>
    <source>
        <strain evidence="3 4">ACAM 167</strain>
    </source>
</reference>
<proteinExistence type="inferred from homology"/>